<proteinExistence type="inferred from homology"/>
<sequence length="368" mass="38258">MSEMMPPGGRCRARALGIAPGVYAPGPLNAITDVAGVRIGHVTLREGERIRTGVTAILPHGGNLFQDKVPAGLAVLNGYGKLMGATQIVELGEIETPIVLTNTLAVGRAAEGVVRWTLAQPGNETVVSLNAVVGETNDGRLNDIRNPAVTPETVVAAITAAREGGAEEGAVGAGTGTVAFGYKGGIGTSSRRLPPDKGGYTLGVLVQTNYGGDLRIDGLPVPPLGRTRAADPDGSIMIVVATDAPLSDRNLRRLAERAFGGLARTGSALSNGSGDYAIAFSTAESVRRTPARRRAASDMADLPNERVSPLFQAAIEATEEAIYNSLFMAETTDGFDAARNRPSRVEAVSLGAVRDLVARRAKAMKEEP</sequence>
<dbReference type="EMBL" id="JASJEV010000022">
    <property type="protein sequence ID" value="MDJ1160238.1"/>
    <property type="molecule type" value="Genomic_DNA"/>
</dbReference>
<evidence type="ECO:0000313" key="2">
    <source>
        <dbReference type="EMBL" id="MDJ1160238.1"/>
    </source>
</evidence>
<reference evidence="2 3" key="1">
    <citation type="submission" date="2023-05" db="EMBL/GenBank/DDBJ databases">
        <title>Chelatococcus sp. nov., a moderately thermophilic bacterium isolated from hot spring microbial mat.</title>
        <authorList>
            <person name="Hu C.-J."/>
            <person name="Li W.-J."/>
        </authorList>
    </citation>
    <scope>NUCLEOTIDE SEQUENCE [LARGE SCALE GENOMIC DNA]</scope>
    <source>
        <strain evidence="2 3">SYSU G07232</strain>
    </source>
</reference>
<dbReference type="PANTHER" id="PTHR36512">
    <property type="entry name" value="D-AMINOPEPTIDASE"/>
    <property type="match status" value="1"/>
</dbReference>
<protein>
    <submittedName>
        <fullName evidence="2">P1 family peptidase</fullName>
    </submittedName>
</protein>
<dbReference type="InterPro" id="IPR005321">
    <property type="entry name" value="Peptidase_S58_DmpA"/>
</dbReference>
<comment type="caution">
    <text evidence="2">The sequence shown here is derived from an EMBL/GenBank/DDBJ whole genome shotgun (WGS) entry which is preliminary data.</text>
</comment>
<dbReference type="Proteomes" id="UP001321492">
    <property type="component" value="Unassembled WGS sequence"/>
</dbReference>
<evidence type="ECO:0000313" key="3">
    <source>
        <dbReference type="Proteomes" id="UP001321492"/>
    </source>
</evidence>
<name>A0ABT7ALK9_9HYPH</name>
<dbReference type="RefSeq" id="WP_283742237.1">
    <property type="nucleotide sequence ID" value="NZ_JASJEV010000022.1"/>
</dbReference>
<dbReference type="CDD" id="cd02253">
    <property type="entry name" value="DmpA"/>
    <property type="match status" value="1"/>
</dbReference>
<dbReference type="InterPro" id="IPR016117">
    <property type="entry name" value="ArgJ-like_dom_sf"/>
</dbReference>
<dbReference type="PANTHER" id="PTHR36512:SF3">
    <property type="entry name" value="BLR5678 PROTEIN"/>
    <property type="match status" value="1"/>
</dbReference>
<organism evidence="2 3">
    <name type="scientific">Chelatococcus albus</name>
    <dbReference type="NCBI Taxonomy" id="3047466"/>
    <lineage>
        <taxon>Bacteria</taxon>
        <taxon>Pseudomonadati</taxon>
        <taxon>Pseudomonadota</taxon>
        <taxon>Alphaproteobacteria</taxon>
        <taxon>Hyphomicrobiales</taxon>
        <taxon>Chelatococcaceae</taxon>
        <taxon>Chelatococcus</taxon>
    </lineage>
</organism>
<keyword evidence="3" id="KW-1185">Reference proteome</keyword>
<dbReference type="Pfam" id="PF03576">
    <property type="entry name" value="Peptidase_S58"/>
    <property type="match status" value="1"/>
</dbReference>
<gene>
    <name evidence="2" type="ORF">QNA08_18655</name>
</gene>
<comment type="similarity">
    <text evidence="1">Belongs to the peptidase S58 family.</text>
</comment>
<accession>A0ABT7ALK9</accession>
<dbReference type="Gene3D" id="3.60.70.12">
    <property type="entry name" value="L-amino peptidase D-ALA esterase/amidase"/>
    <property type="match status" value="1"/>
</dbReference>
<dbReference type="SUPFAM" id="SSF56266">
    <property type="entry name" value="DmpA/ArgJ-like"/>
    <property type="match status" value="1"/>
</dbReference>
<evidence type="ECO:0000256" key="1">
    <source>
        <dbReference type="ARBA" id="ARBA00007068"/>
    </source>
</evidence>